<dbReference type="InterPro" id="IPR036259">
    <property type="entry name" value="MFS_trans_sf"/>
</dbReference>
<feature type="transmembrane region" description="Helical" evidence="8">
    <location>
        <begin position="122"/>
        <end position="142"/>
    </location>
</feature>
<feature type="transmembrane region" description="Helical" evidence="8">
    <location>
        <begin position="84"/>
        <end position="102"/>
    </location>
</feature>
<evidence type="ECO:0000256" key="3">
    <source>
        <dbReference type="ARBA" id="ARBA00022448"/>
    </source>
</evidence>
<organism evidence="10 11">
    <name type="scientific">Oceanobacillus locisalsi</name>
    <dbReference type="NCBI Taxonomy" id="546107"/>
    <lineage>
        <taxon>Bacteria</taxon>
        <taxon>Bacillati</taxon>
        <taxon>Bacillota</taxon>
        <taxon>Bacilli</taxon>
        <taxon>Bacillales</taxon>
        <taxon>Bacillaceae</taxon>
        <taxon>Oceanobacillus</taxon>
    </lineage>
</organism>
<reference evidence="11" key="1">
    <citation type="journal article" date="2019" name="Int. J. Syst. Evol. Microbiol.">
        <title>The Global Catalogue of Microorganisms (GCM) 10K type strain sequencing project: providing services to taxonomists for standard genome sequencing and annotation.</title>
        <authorList>
            <consortium name="The Broad Institute Genomics Platform"/>
            <consortium name="The Broad Institute Genome Sequencing Center for Infectious Disease"/>
            <person name="Wu L."/>
            <person name="Ma J."/>
        </authorList>
    </citation>
    <scope>NUCLEOTIDE SEQUENCE [LARGE SCALE GENOMIC DNA]</scope>
    <source>
        <strain evidence="11">CCUG 56608</strain>
    </source>
</reference>
<name>A0ABW3NF04_9BACI</name>
<evidence type="ECO:0000256" key="1">
    <source>
        <dbReference type="ARBA" id="ARBA00004651"/>
    </source>
</evidence>
<evidence type="ECO:0000256" key="4">
    <source>
        <dbReference type="ARBA" id="ARBA00022692"/>
    </source>
</evidence>
<dbReference type="PROSITE" id="PS50850">
    <property type="entry name" value="MFS"/>
    <property type="match status" value="1"/>
</dbReference>
<keyword evidence="11" id="KW-1185">Reference proteome</keyword>
<comment type="caution">
    <text evidence="10">The sequence shown here is derived from an EMBL/GenBank/DDBJ whole genome shotgun (WGS) entry which is preliminary data.</text>
</comment>
<evidence type="ECO:0000256" key="6">
    <source>
        <dbReference type="ARBA" id="ARBA00023136"/>
    </source>
</evidence>
<feature type="domain" description="Major facilitator superfamily (MFS) profile" evidence="9">
    <location>
        <begin position="14"/>
        <end position="452"/>
    </location>
</feature>
<feature type="transmembrane region" description="Helical" evidence="8">
    <location>
        <begin position="335"/>
        <end position="357"/>
    </location>
</feature>
<keyword evidence="6 8" id="KW-0472">Membrane</keyword>
<feature type="transmembrane region" description="Helical" evidence="8">
    <location>
        <begin position="192"/>
        <end position="211"/>
    </location>
</feature>
<gene>
    <name evidence="10" type="ORF">ACFQ19_02905</name>
</gene>
<evidence type="ECO:0000259" key="9">
    <source>
        <dbReference type="PROSITE" id="PS50850"/>
    </source>
</evidence>
<evidence type="ECO:0000256" key="2">
    <source>
        <dbReference type="ARBA" id="ARBA00010992"/>
    </source>
</evidence>
<dbReference type="PANTHER" id="PTHR48023">
    <property type="entry name" value="D-XYLOSE-PROTON SYMPORTER-LIKE 2"/>
    <property type="match status" value="1"/>
</dbReference>
<dbReference type="InterPro" id="IPR005829">
    <property type="entry name" value="Sugar_transporter_CS"/>
</dbReference>
<dbReference type="PRINTS" id="PR00171">
    <property type="entry name" value="SUGRTRNSPORT"/>
</dbReference>
<dbReference type="Gene3D" id="1.20.1250.20">
    <property type="entry name" value="MFS general substrate transporter like domains"/>
    <property type="match status" value="2"/>
</dbReference>
<dbReference type="NCBIfam" id="TIGR00879">
    <property type="entry name" value="SP"/>
    <property type="match status" value="1"/>
</dbReference>
<dbReference type="RefSeq" id="WP_379590485.1">
    <property type="nucleotide sequence ID" value="NZ_JBHTKK010000002.1"/>
</dbReference>
<feature type="transmembrane region" description="Helical" evidence="8">
    <location>
        <begin position="268"/>
        <end position="292"/>
    </location>
</feature>
<comment type="subcellular location">
    <subcellularLocation>
        <location evidence="1">Cell membrane</location>
        <topology evidence="1">Multi-pass membrane protein</topology>
    </subcellularLocation>
</comment>
<dbReference type="InterPro" id="IPR005828">
    <property type="entry name" value="MFS_sugar_transport-like"/>
</dbReference>
<feature type="transmembrane region" description="Helical" evidence="8">
    <location>
        <begin position="307"/>
        <end position="328"/>
    </location>
</feature>
<sequence length="476" mass="51859">MSKTKNSNRYILSIVPIIALAGLLFGYDTAVISGAEQSVQKYLIDSLGLGSFAHGFTVSSALIGCVIGGFMSGFLANKIGRKKTLILAALLFSVSAFTSAYPELLFFTVDEQTIGLLIMFNIYRVIGGIGVGIGSAIAPVYISELTPKQSRGKYVALYTLSIGIGALIVYIVNMNIASGQTTAWIDDLGWRYMFASELVPALLFFLLLFFVPETPRYLALKQDYNKAATILKKVNGSKEKAQSILTDIKNSVHFESDKKISIFAYGKLVLFVGIMIAIFQQFLGINVILYYAPRIFAELGAGQSASMLQTVIVGIVNVVFQALAILLIDSIGRKPMLIGGSILCAFNLFMVAVLAYFEIFGISTLIFILLFAASFQLTWGVATWVVVSEIFPNQIRGQAVSIATALHWIANLTVSSTFPPIQDVLGGMAFSIYAVLSLFAALFIWKFVPETKGKTLEELEEIWLDDSSSSKKKAVQ</sequence>
<evidence type="ECO:0000256" key="7">
    <source>
        <dbReference type="RuleBase" id="RU003346"/>
    </source>
</evidence>
<dbReference type="InterPro" id="IPR003663">
    <property type="entry name" value="Sugar/inositol_transpt"/>
</dbReference>
<feature type="transmembrane region" description="Helical" evidence="8">
    <location>
        <begin position="363"/>
        <end position="387"/>
    </location>
</feature>
<protein>
    <submittedName>
        <fullName evidence="10">Sugar porter family MFS transporter</fullName>
    </submittedName>
</protein>
<feature type="transmembrane region" description="Helical" evidence="8">
    <location>
        <begin position="154"/>
        <end position="172"/>
    </location>
</feature>
<keyword evidence="4 8" id="KW-0812">Transmembrane</keyword>
<evidence type="ECO:0000256" key="8">
    <source>
        <dbReference type="SAM" id="Phobius"/>
    </source>
</evidence>
<dbReference type="PROSITE" id="PS00216">
    <property type="entry name" value="SUGAR_TRANSPORT_1"/>
    <property type="match status" value="1"/>
</dbReference>
<evidence type="ECO:0000313" key="10">
    <source>
        <dbReference type="EMBL" id="MFD1064965.1"/>
    </source>
</evidence>
<dbReference type="Pfam" id="PF00083">
    <property type="entry name" value="Sugar_tr"/>
    <property type="match status" value="1"/>
</dbReference>
<dbReference type="SUPFAM" id="SSF103473">
    <property type="entry name" value="MFS general substrate transporter"/>
    <property type="match status" value="1"/>
</dbReference>
<feature type="transmembrane region" description="Helical" evidence="8">
    <location>
        <begin position="12"/>
        <end position="32"/>
    </location>
</feature>
<evidence type="ECO:0000256" key="5">
    <source>
        <dbReference type="ARBA" id="ARBA00022989"/>
    </source>
</evidence>
<feature type="transmembrane region" description="Helical" evidence="8">
    <location>
        <begin position="399"/>
        <end position="418"/>
    </location>
</feature>
<dbReference type="InterPro" id="IPR050820">
    <property type="entry name" value="MFS_Sugar_Transporter"/>
</dbReference>
<evidence type="ECO:0000313" key="11">
    <source>
        <dbReference type="Proteomes" id="UP001597041"/>
    </source>
</evidence>
<dbReference type="Proteomes" id="UP001597041">
    <property type="component" value="Unassembled WGS sequence"/>
</dbReference>
<feature type="transmembrane region" description="Helical" evidence="8">
    <location>
        <begin position="52"/>
        <end position="77"/>
    </location>
</feature>
<accession>A0ABW3NF04</accession>
<keyword evidence="5 8" id="KW-1133">Transmembrane helix</keyword>
<comment type="similarity">
    <text evidence="2 7">Belongs to the major facilitator superfamily. Sugar transporter (TC 2.A.1.1) family.</text>
</comment>
<dbReference type="InterPro" id="IPR020846">
    <property type="entry name" value="MFS_dom"/>
</dbReference>
<dbReference type="PANTHER" id="PTHR48023:SF4">
    <property type="entry name" value="D-XYLOSE-PROTON SYMPORTER-LIKE 2"/>
    <property type="match status" value="1"/>
</dbReference>
<proteinExistence type="inferred from homology"/>
<dbReference type="PROSITE" id="PS00217">
    <property type="entry name" value="SUGAR_TRANSPORT_2"/>
    <property type="match status" value="1"/>
</dbReference>
<dbReference type="EMBL" id="JBHTKK010000002">
    <property type="protein sequence ID" value="MFD1064965.1"/>
    <property type="molecule type" value="Genomic_DNA"/>
</dbReference>
<keyword evidence="3 7" id="KW-0813">Transport</keyword>
<feature type="transmembrane region" description="Helical" evidence="8">
    <location>
        <begin position="424"/>
        <end position="445"/>
    </location>
</feature>